<evidence type="ECO:0000256" key="2">
    <source>
        <dbReference type="ARBA" id="ARBA00022692"/>
    </source>
</evidence>
<dbReference type="GO" id="GO:0016020">
    <property type="term" value="C:membrane"/>
    <property type="evidence" value="ECO:0007669"/>
    <property type="project" value="UniProtKB-SubCell"/>
</dbReference>
<dbReference type="InterPro" id="IPR002994">
    <property type="entry name" value="Surf1/Shy1"/>
</dbReference>
<feature type="transmembrane region" description="Helical" evidence="6">
    <location>
        <begin position="214"/>
        <end position="234"/>
    </location>
</feature>
<feature type="compositionally biased region" description="Basic and acidic residues" evidence="5">
    <location>
        <begin position="256"/>
        <end position="268"/>
    </location>
</feature>
<keyword evidence="3 6" id="KW-1133">Transmembrane helix</keyword>
<evidence type="ECO:0000256" key="5">
    <source>
        <dbReference type="SAM" id="MobiDB-lite"/>
    </source>
</evidence>
<evidence type="ECO:0000256" key="1">
    <source>
        <dbReference type="ARBA" id="ARBA00004370"/>
    </source>
</evidence>
<dbReference type="PANTHER" id="PTHR23427">
    <property type="entry name" value="SURFEIT LOCUS PROTEIN"/>
    <property type="match status" value="1"/>
</dbReference>
<evidence type="ECO:0000256" key="4">
    <source>
        <dbReference type="ARBA" id="ARBA00023136"/>
    </source>
</evidence>
<dbReference type="InterPro" id="IPR045214">
    <property type="entry name" value="Surf1/Surf4"/>
</dbReference>
<sequence>MKFMQTWRRWIVWLLVASLFAVACVFLSQWQFSRRAEAVAKIELIASNFDKPAVAIAELADLTDFDLSNEWRPVELEGNFLSNKAVLVRNRPYNGNAGFLQLVPFQLISGEIVAVETGWLPTGSQNDEPDVIPLPSSESIEIIARIRPAEPTLDRDAPQGQIATINIESLISKVQLSEPIYKAVYVRLAESYNNSELPRVQARPQLTEGNHLSYAFQWILFALMAFSALWWAIWQERKIKKMELDPNFKPRRRKKIGDDDKAAEDGIA</sequence>
<dbReference type="PANTHER" id="PTHR23427:SF2">
    <property type="entry name" value="SURFEIT LOCUS PROTEIN 1"/>
    <property type="match status" value="1"/>
</dbReference>
<evidence type="ECO:0000256" key="6">
    <source>
        <dbReference type="SAM" id="Phobius"/>
    </source>
</evidence>
<keyword evidence="4 6" id="KW-0472">Membrane</keyword>
<dbReference type="PROSITE" id="PS51257">
    <property type="entry name" value="PROKAR_LIPOPROTEIN"/>
    <property type="match status" value="1"/>
</dbReference>
<organism evidence="7">
    <name type="scientific">freshwater metagenome</name>
    <dbReference type="NCBI Taxonomy" id="449393"/>
    <lineage>
        <taxon>unclassified sequences</taxon>
        <taxon>metagenomes</taxon>
        <taxon>ecological metagenomes</taxon>
    </lineage>
</organism>
<feature type="region of interest" description="Disordered" evidence="5">
    <location>
        <begin position="249"/>
        <end position="268"/>
    </location>
</feature>
<dbReference type="CDD" id="cd06662">
    <property type="entry name" value="SURF1"/>
    <property type="match status" value="1"/>
</dbReference>
<accession>A0A6J6D6R1</accession>
<dbReference type="EMBL" id="CAEZTF010000064">
    <property type="protein sequence ID" value="CAB4559630.1"/>
    <property type="molecule type" value="Genomic_DNA"/>
</dbReference>
<dbReference type="Pfam" id="PF02104">
    <property type="entry name" value="SURF1"/>
    <property type="match status" value="1"/>
</dbReference>
<name>A0A6J6D6R1_9ZZZZ</name>
<dbReference type="PROSITE" id="PS50895">
    <property type="entry name" value="SURF1"/>
    <property type="match status" value="1"/>
</dbReference>
<gene>
    <name evidence="7" type="ORF">UFOPK1618_00434</name>
</gene>
<proteinExistence type="predicted"/>
<comment type="subcellular location">
    <subcellularLocation>
        <location evidence="1">Membrane</location>
    </subcellularLocation>
</comment>
<evidence type="ECO:0000256" key="3">
    <source>
        <dbReference type="ARBA" id="ARBA00022989"/>
    </source>
</evidence>
<protein>
    <submittedName>
        <fullName evidence="7">Unannotated protein</fullName>
    </submittedName>
</protein>
<reference evidence="7" key="1">
    <citation type="submission" date="2020-05" db="EMBL/GenBank/DDBJ databases">
        <authorList>
            <person name="Chiriac C."/>
            <person name="Salcher M."/>
            <person name="Ghai R."/>
            <person name="Kavagutti S V."/>
        </authorList>
    </citation>
    <scope>NUCLEOTIDE SEQUENCE</scope>
</reference>
<dbReference type="AlphaFoldDB" id="A0A6J6D6R1"/>
<keyword evidence="2 6" id="KW-0812">Transmembrane</keyword>
<evidence type="ECO:0000313" key="7">
    <source>
        <dbReference type="EMBL" id="CAB4559630.1"/>
    </source>
</evidence>